<feature type="compositionally biased region" description="Polar residues" evidence="1">
    <location>
        <begin position="161"/>
        <end position="171"/>
    </location>
</feature>
<dbReference type="Proteomes" id="UP000177010">
    <property type="component" value="Unassembled WGS sequence"/>
</dbReference>
<gene>
    <name evidence="2" type="ORF">LASUN_00560</name>
</gene>
<feature type="compositionally biased region" description="Low complexity" evidence="1">
    <location>
        <begin position="173"/>
        <end position="187"/>
    </location>
</feature>
<name>A0A1E7XIZ0_9LACO</name>
<dbReference type="EMBL" id="MIQE01000002">
    <property type="protein sequence ID" value="OFA13057.1"/>
    <property type="molecule type" value="Genomic_DNA"/>
</dbReference>
<accession>A0A1E7XIZ0</accession>
<evidence type="ECO:0000313" key="2">
    <source>
        <dbReference type="EMBL" id="OFA13057.1"/>
    </source>
</evidence>
<evidence type="ECO:0000256" key="1">
    <source>
        <dbReference type="SAM" id="MobiDB-lite"/>
    </source>
</evidence>
<reference evidence="2 3" key="1">
    <citation type="submission" date="2016-09" db="EMBL/GenBank/DDBJ databases">
        <title>Genome Sequence of Lactobacillus sunkii Strain CG01.</title>
        <authorList>
            <person name="Poehlein A."/>
            <person name="Gabris C."/>
            <person name="Bengelsdorf F.R."/>
            <person name="Duerre P."/>
            <person name="Daniel R."/>
        </authorList>
    </citation>
    <scope>NUCLEOTIDE SEQUENCE [LARGE SCALE GENOMIC DNA]</scope>
    <source>
        <strain evidence="2 3">CG_D</strain>
    </source>
</reference>
<organism evidence="2 3">
    <name type="scientific">Lentilactobacillus sunkii</name>
    <dbReference type="NCBI Taxonomy" id="481719"/>
    <lineage>
        <taxon>Bacteria</taxon>
        <taxon>Bacillati</taxon>
        <taxon>Bacillota</taxon>
        <taxon>Bacilli</taxon>
        <taxon>Lactobacillales</taxon>
        <taxon>Lactobacillaceae</taxon>
        <taxon>Lentilactobacillus</taxon>
    </lineage>
</organism>
<sequence>MAGTTAKADSTTTVSTEYVNQDLQAILSTIKGSSNQVKTDRQLTDLYRDVSNDIPHAYNNSDGITTIPSLFSNLADDASIPNDYEDDQKPIANENKSGALYSYQRFYERLSGIDQVNVKTDYDNLQKDTDPSDIQDDLNDFYHDLQDGLTDWSQNVKISNGPVITTPTQKPNAPDTPISTPTTATPSATLPKVGTIRMPKSVKHRSIFKKTNYAYVHKNSKGYDLVYLPTSSLYKFWKLLPSGMENPDNLKEARDEAVSEVREEATSKVLPGVGTIMNYITDYAQSCADNVASAQRINLSTMGSKVMLHRGNRGIRIYIKFGGVNSGQTAIYHEKKWSKANKIKKIANGLN</sequence>
<feature type="region of interest" description="Disordered" evidence="1">
    <location>
        <begin position="161"/>
        <end position="187"/>
    </location>
</feature>
<dbReference type="RefSeq" id="WP_070366842.1">
    <property type="nucleotide sequence ID" value="NZ_JAZHVW010000013.1"/>
</dbReference>
<evidence type="ECO:0000313" key="3">
    <source>
        <dbReference type="Proteomes" id="UP000177010"/>
    </source>
</evidence>
<dbReference type="AlphaFoldDB" id="A0A1E7XIZ0"/>
<comment type="caution">
    <text evidence="2">The sequence shown here is derived from an EMBL/GenBank/DDBJ whole genome shotgun (WGS) entry which is preliminary data.</text>
</comment>
<proteinExistence type="predicted"/>
<protein>
    <submittedName>
        <fullName evidence="2">Uncharacterized protein</fullName>
    </submittedName>
</protein>